<dbReference type="EMBL" id="JAACJM010000099">
    <property type="protein sequence ID" value="KAF5346803.1"/>
    <property type="molecule type" value="Genomic_DNA"/>
</dbReference>
<reference evidence="1 2" key="1">
    <citation type="journal article" date="2020" name="ISME J.">
        <title>Uncovering the hidden diversity of litter-decomposition mechanisms in mushroom-forming fungi.</title>
        <authorList>
            <person name="Floudas D."/>
            <person name="Bentzer J."/>
            <person name="Ahren D."/>
            <person name="Johansson T."/>
            <person name="Persson P."/>
            <person name="Tunlid A."/>
        </authorList>
    </citation>
    <scope>NUCLEOTIDE SEQUENCE [LARGE SCALE GENOMIC DNA]</scope>
    <source>
        <strain evidence="1 2">CBS 291.85</strain>
    </source>
</reference>
<sequence>MSIPIPISFSPRVVIHTEELSQKLRSPFGYHTWSNDILDSSILLDGENDLTNYDAHILVLEQALKATKEKRQQLQKYLAGCRSLTAPIRSLPQDVIELIFLFCCPEHLFDSSRRVWRLPGFVLSSVCHHWRNAALASSRLWSRINICASIPDTCSFRSSLELCLERSRAAPLYVQLELQSCEKTPNEAFISSIVQHSHRWRYLRITITGEPVFEPVQRIASFSAIREFPSLEEFTFNGEGALLSLITEGLTNAPRLRAWTMWLLDDRRLGEGCWPFPTNLFARASFNKITTLSIASMVIGDVISMLHTCPNVVRLTLGELDSSYAIPSPSGNGITLSACHVSSNPIILRSLKFLKFSFIVEYFSSVWKHWEPLLDLLTTPALNTMFLEGPKDNRVKPLGLVVPIPIPVDKIGGLITRSKCNIDSLGVRNMPFDDVTLITLLRLMPSISRLGLVQTSPLSSPFVSDALFAAMDSPSPNDPVLLPNLLSLKIKTRGQTFSPEKFVSMIDARRNSESASNNTEGSFFERLERVTLAVLENNGKVPAGYERLHLLRNNGLEVDVCFEGSP</sequence>
<protein>
    <recommendedName>
        <fullName evidence="3">F-box domain-containing protein</fullName>
    </recommendedName>
</protein>
<evidence type="ECO:0000313" key="2">
    <source>
        <dbReference type="Proteomes" id="UP000559256"/>
    </source>
</evidence>
<dbReference type="OrthoDB" id="3022400at2759"/>
<evidence type="ECO:0000313" key="1">
    <source>
        <dbReference type="EMBL" id="KAF5346803.1"/>
    </source>
</evidence>
<proteinExistence type="predicted"/>
<keyword evidence="2" id="KW-1185">Reference proteome</keyword>
<dbReference type="AlphaFoldDB" id="A0A8H5CSI0"/>
<name>A0A8H5CSI0_9AGAR</name>
<gene>
    <name evidence="1" type="ORF">D9758_015741</name>
</gene>
<organism evidence="1 2">
    <name type="scientific">Tetrapyrgos nigripes</name>
    <dbReference type="NCBI Taxonomy" id="182062"/>
    <lineage>
        <taxon>Eukaryota</taxon>
        <taxon>Fungi</taxon>
        <taxon>Dikarya</taxon>
        <taxon>Basidiomycota</taxon>
        <taxon>Agaricomycotina</taxon>
        <taxon>Agaricomycetes</taxon>
        <taxon>Agaricomycetidae</taxon>
        <taxon>Agaricales</taxon>
        <taxon>Marasmiineae</taxon>
        <taxon>Marasmiaceae</taxon>
        <taxon>Tetrapyrgos</taxon>
    </lineage>
</organism>
<evidence type="ECO:0008006" key="3">
    <source>
        <dbReference type="Google" id="ProtNLM"/>
    </source>
</evidence>
<comment type="caution">
    <text evidence="1">The sequence shown here is derived from an EMBL/GenBank/DDBJ whole genome shotgun (WGS) entry which is preliminary data.</text>
</comment>
<dbReference type="Proteomes" id="UP000559256">
    <property type="component" value="Unassembled WGS sequence"/>
</dbReference>
<accession>A0A8H5CSI0</accession>
<dbReference type="SUPFAM" id="SSF52047">
    <property type="entry name" value="RNI-like"/>
    <property type="match status" value="1"/>
</dbReference>